<reference evidence="1 2" key="1">
    <citation type="submission" date="2017-05" db="EMBL/GenBank/DDBJ databases">
        <title>Genome sequence of Acetobacter pasteurianus subsp. pasteurianus strain SRCM101342.</title>
        <authorList>
            <person name="Cho S.H."/>
        </authorList>
    </citation>
    <scope>NUCLEOTIDE SEQUENCE [LARGE SCALE GENOMIC DNA]</scope>
    <source>
        <strain evidence="1 2">SRCM101342</strain>
    </source>
</reference>
<dbReference type="EMBL" id="CP021509">
    <property type="protein sequence ID" value="ARW48702.1"/>
    <property type="molecule type" value="Genomic_DNA"/>
</dbReference>
<protein>
    <submittedName>
        <fullName evidence="1">Uncharacterized protein</fullName>
    </submittedName>
</protein>
<accession>A0A1Y0Y2P3</accession>
<organism evidence="1 2">
    <name type="scientific">Acetobacter pasteurianus subsp. pasteurianus</name>
    <dbReference type="NCBI Taxonomy" id="481145"/>
    <lineage>
        <taxon>Bacteria</taxon>
        <taxon>Pseudomonadati</taxon>
        <taxon>Pseudomonadota</taxon>
        <taxon>Alphaproteobacteria</taxon>
        <taxon>Acetobacterales</taxon>
        <taxon>Acetobacteraceae</taxon>
        <taxon>Acetobacter</taxon>
    </lineage>
</organism>
<gene>
    <name evidence="1" type="ORF">S1001342_02403</name>
</gene>
<dbReference type="RefSeq" id="WP_087652012.1">
    <property type="nucleotide sequence ID" value="NZ_CP021509.1"/>
</dbReference>
<evidence type="ECO:0000313" key="2">
    <source>
        <dbReference type="Proteomes" id="UP000196205"/>
    </source>
</evidence>
<dbReference type="Proteomes" id="UP000196205">
    <property type="component" value="Chromosome"/>
</dbReference>
<name>A0A1Y0Y2P3_ACEPA</name>
<evidence type="ECO:0000313" key="1">
    <source>
        <dbReference type="EMBL" id="ARW48702.1"/>
    </source>
</evidence>
<sequence length="127" mass="13436">MNRQEMLEALDKRVAEIKAEIESHQPDTQYAFAYGLAALDAKEETVESLMGTLGDANPLLCAAGASASMAVVGSASVSPLFYLSRLNTAVMSFLMQGGDGAVIRPEDTKTVSDIFKNNGQSPAGARH</sequence>
<dbReference type="AlphaFoldDB" id="A0A1Y0Y2P3"/>
<proteinExistence type="predicted"/>